<proteinExistence type="predicted"/>
<dbReference type="GO" id="GO:0006310">
    <property type="term" value="P:DNA recombination"/>
    <property type="evidence" value="ECO:0007669"/>
    <property type="project" value="InterPro"/>
</dbReference>
<gene>
    <name evidence="2" type="ORF">SDC9_20429</name>
</gene>
<dbReference type="GO" id="GO:0003677">
    <property type="term" value="F:DNA binding"/>
    <property type="evidence" value="ECO:0007669"/>
    <property type="project" value="InterPro"/>
</dbReference>
<dbReference type="AlphaFoldDB" id="A0A644U6P6"/>
<comment type="caution">
    <text evidence="2">The sequence shown here is derived from an EMBL/GenBank/DDBJ whole genome shotgun (WGS) entry which is preliminary data.</text>
</comment>
<evidence type="ECO:0000313" key="2">
    <source>
        <dbReference type="EMBL" id="MPL74614.1"/>
    </source>
</evidence>
<dbReference type="EMBL" id="VSSQ01000081">
    <property type="protein sequence ID" value="MPL74614.1"/>
    <property type="molecule type" value="Genomic_DNA"/>
</dbReference>
<accession>A0A644U6P6</accession>
<dbReference type="Gene3D" id="1.10.443.10">
    <property type="entry name" value="Intergrase catalytic core"/>
    <property type="match status" value="1"/>
</dbReference>
<dbReference type="InterPro" id="IPR031857">
    <property type="entry name" value="Integrase_SSV1_C"/>
</dbReference>
<reference evidence="2" key="1">
    <citation type="submission" date="2019-08" db="EMBL/GenBank/DDBJ databases">
        <authorList>
            <person name="Kucharzyk K."/>
            <person name="Murdoch R.W."/>
            <person name="Higgins S."/>
            <person name="Loffler F."/>
        </authorList>
    </citation>
    <scope>NUCLEOTIDE SEQUENCE</scope>
</reference>
<dbReference type="InterPro" id="IPR013762">
    <property type="entry name" value="Integrase-like_cat_sf"/>
</dbReference>
<dbReference type="GO" id="GO:0015074">
    <property type="term" value="P:DNA integration"/>
    <property type="evidence" value="ECO:0007669"/>
    <property type="project" value="InterPro"/>
</dbReference>
<evidence type="ECO:0000259" key="1">
    <source>
        <dbReference type="Pfam" id="PF16795"/>
    </source>
</evidence>
<sequence length="445" mass="50856">MVKSNLVKNRPTLNLTVSPEVYAYVKSSGMDISEFVDKSIRSLVWDDTALSDLPNSSLSEYFRERVDIVDYEEWLRDPRGGKITSTGTVKDYINGVSRLRPIFTPADLYSYYRIPPSSNGKAWNEHTQPNMTHKQSAGLSKFFVYLRYSRRQKVLLGETIDEWISWLSKATTGNGSISNRIIPTTDEVKLGYSAIPDKMQPYYLLLAYSGGRNTHLYQVLRSEDKQVELLGPSGSDKEYHDLEQDILYVDARSVAGGTKMEFAFMFPPELYHAILEYKPPYASAQACGDVLINTRDVLSPGRLVSAKGLRKWHLNTMADSERLSEIELDNIQGRSLGSIQSKHYREMKRKVSKAYARVLDTLREALPIPDYIQSGEFVEPDNRRKFGEKASDYDLLEHFIRDNLTNTQILTEFRMRGVILNHNRIGKFVTERGIPRKRGAKPGKR</sequence>
<dbReference type="Pfam" id="PF16795">
    <property type="entry name" value="Phage_integr_3"/>
    <property type="match status" value="1"/>
</dbReference>
<feature type="domain" description="Integrase SSV1 C-terminal" evidence="1">
    <location>
        <begin position="181"/>
        <end position="360"/>
    </location>
</feature>
<organism evidence="2">
    <name type="scientific">bioreactor metagenome</name>
    <dbReference type="NCBI Taxonomy" id="1076179"/>
    <lineage>
        <taxon>unclassified sequences</taxon>
        <taxon>metagenomes</taxon>
        <taxon>ecological metagenomes</taxon>
    </lineage>
</organism>
<protein>
    <recommendedName>
        <fullName evidence="1">Integrase SSV1 C-terminal domain-containing protein</fullName>
    </recommendedName>
</protein>
<name>A0A644U6P6_9ZZZZ</name>